<evidence type="ECO:0008006" key="4">
    <source>
        <dbReference type="Google" id="ProtNLM"/>
    </source>
</evidence>
<evidence type="ECO:0000313" key="2">
    <source>
        <dbReference type="EMBL" id="SMO78620.1"/>
    </source>
</evidence>
<protein>
    <recommendedName>
        <fullName evidence="4">MetA-pathway of phenol degradation</fullName>
    </recommendedName>
</protein>
<feature type="region of interest" description="Disordered" evidence="1">
    <location>
        <begin position="95"/>
        <end position="127"/>
    </location>
</feature>
<feature type="compositionally biased region" description="Gly residues" evidence="1">
    <location>
        <begin position="106"/>
        <end position="127"/>
    </location>
</feature>
<reference evidence="2 3" key="1">
    <citation type="submission" date="2017-05" db="EMBL/GenBank/DDBJ databases">
        <authorList>
            <person name="Varghese N."/>
            <person name="Submissions S."/>
        </authorList>
    </citation>
    <scope>NUCLEOTIDE SEQUENCE [LARGE SCALE GENOMIC DNA]</scope>
    <source>
        <strain evidence="2 3">DSM 21194</strain>
    </source>
</reference>
<organism evidence="2 3">
    <name type="scientific">Fodinibius sediminis</name>
    <dbReference type="NCBI Taxonomy" id="1214077"/>
    <lineage>
        <taxon>Bacteria</taxon>
        <taxon>Pseudomonadati</taxon>
        <taxon>Balneolota</taxon>
        <taxon>Balneolia</taxon>
        <taxon>Balneolales</taxon>
        <taxon>Balneolaceae</taxon>
        <taxon>Fodinibius</taxon>
    </lineage>
</organism>
<dbReference type="EMBL" id="FXTH01000013">
    <property type="protein sequence ID" value="SMO78620.1"/>
    <property type="molecule type" value="Genomic_DNA"/>
</dbReference>
<proteinExistence type="predicted"/>
<sequence length="317" mass="33632">MDLLHSKRGWFILMMSAGFMLTAGRSRAQDLSYSGSLQFSTGSYFFDESTASFSFSNGFGIAGENLSVSFSVPFIVQNSPWISYGGAGYIPTGGPEHKVVRDSSGRGPGPGGNGGKDGDGSGGGGGKHIMNATGSDIGYQAESGTDVVLPDTSSYTQSSFGDPTLYANLKLYSSLSGATAIRLNSALKFPLADPSSGFGTGEWDYGIGVSASRSISSYYFMANIMKWWFGDLPDLELQNPLTYSFGIGRSLGGGSWLINGTFTGYTEVIDTYDPPRNLNLGIGYFASQHVSLNSTLSWGLSESSSDFSMGLGWNIRF</sequence>
<feature type="compositionally biased region" description="Basic and acidic residues" evidence="1">
    <location>
        <begin position="95"/>
        <end position="104"/>
    </location>
</feature>
<evidence type="ECO:0000256" key="1">
    <source>
        <dbReference type="SAM" id="MobiDB-lite"/>
    </source>
</evidence>
<keyword evidence="3" id="KW-1185">Reference proteome</keyword>
<gene>
    <name evidence="2" type="ORF">SAMN06265218_11334</name>
</gene>
<evidence type="ECO:0000313" key="3">
    <source>
        <dbReference type="Proteomes" id="UP000317593"/>
    </source>
</evidence>
<accession>A0A521E616</accession>
<dbReference type="AlphaFoldDB" id="A0A521E616"/>
<dbReference type="OrthoDB" id="1524087at2"/>
<dbReference type="RefSeq" id="WP_142715240.1">
    <property type="nucleotide sequence ID" value="NZ_FXTH01000013.1"/>
</dbReference>
<name>A0A521E616_9BACT</name>
<dbReference type="Proteomes" id="UP000317593">
    <property type="component" value="Unassembled WGS sequence"/>
</dbReference>